<organism evidence="3 4">
    <name type="scientific">Oikopleura dioica</name>
    <name type="common">Tunicate</name>
    <dbReference type="NCBI Taxonomy" id="34765"/>
    <lineage>
        <taxon>Eukaryota</taxon>
        <taxon>Metazoa</taxon>
        <taxon>Chordata</taxon>
        <taxon>Tunicata</taxon>
        <taxon>Appendicularia</taxon>
        <taxon>Copelata</taxon>
        <taxon>Oikopleuridae</taxon>
        <taxon>Oikopleura</taxon>
    </lineage>
</organism>
<proteinExistence type="predicted"/>
<dbReference type="SUPFAM" id="SSF55194">
    <property type="entry name" value="Ribosome recycling factor, RRF"/>
    <property type="match status" value="1"/>
</dbReference>
<keyword evidence="4" id="KW-1185">Reference proteome</keyword>
<dbReference type="Gene3D" id="1.10.132.20">
    <property type="entry name" value="Ribosome-recycling factor"/>
    <property type="match status" value="1"/>
</dbReference>
<protein>
    <recommendedName>
        <fullName evidence="1">Ribosome-recycling factor, mitochondrial</fullName>
    </recommendedName>
    <alternativeName>
        <fullName evidence="2">Ribosome-releasing factor, mitochondrial</fullName>
    </alternativeName>
</protein>
<gene>
    <name evidence="3" type="ORF">OKIOD_LOCUS9537</name>
</gene>
<evidence type="ECO:0000256" key="2">
    <source>
        <dbReference type="ARBA" id="ARBA00033107"/>
    </source>
</evidence>
<evidence type="ECO:0000313" key="4">
    <source>
        <dbReference type="Proteomes" id="UP001158576"/>
    </source>
</evidence>
<evidence type="ECO:0000256" key="1">
    <source>
        <dbReference type="ARBA" id="ARBA00020581"/>
    </source>
</evidence>
<name>A0ABN7SPJ1_OIKDI</name>
<dbReference type="InterPro" id="IPR036191">
    <property type="entry name" value="RRF_sf"/>
</dbReference>
<dbReference type="Proteomes" id="UP001158576">
    <property type="component" value="Chromosome 1"/>
</dbReference>
<reference evidence="3 4" key="1">
    <citation type="submission" date="2021-04" db="EMBL/GenBank/DDBJ databases">
        <authorList>
            <person name="Bliznina A."/>
        </authorList>
    </citation>
    <scope>NUCLEOTIDE SEQUENCE [LARGE SCALE GENOMIC DNA]</scope>
</reference>
<sequence>MLRTSISGIKRAFVNSSAALALPDYLKLENIDIKKNKNQRFLEGPKERGRSSAQKFVVSAFQESDFDDVDFIDFFAVEEIVETLLDDSLGHLNAIKPGFEAETVGQLNVLYDGDLFAWKIWRLWLLPITQACQKANLIATSQNEVITIKIPPTTAASRKKLVKNVDSIEQSFSQKMLKVKSSQYLKAMEGAEKSEQYSEDLEDEWAAKSLGAHVILTLEGMVDKAAFTLSKTAEAKRHELLGTSPVSKKKKK</sequence>
<accession>A0ABN7SPJ1</accession>
<evidence type="ECO:0000313" key="3">
    <source>
        <dbReference type="EMBL" id="CAG5103438.1"/>
    </source>
</evidence>
<dbReference type="EMBL" id="OU015566">
    <property type="protein sequence ID" value="CAG5103438.1"/>
    <property type="molecule type" value="Genomic_DNA"/>
</dbReference>